<name>A0ABT3ZV39_9BACT</name>
<accession>A0ABT3ZV39</accession>
<evidence type="ECO:0000256" key="1">
    <source>
        <dbReference type="SAM" id="SignalP"/>
    </source>
</evidence>
<dbReference type="Proteomes" id="UP001207654">
    <property type="component" value="Unassembled WGS sequence"/>
</dbReference>
<dbReference type="RefSeq" id="WP_267532286.1">
    <property type="nucleotide sequence ID" value="NZ_JAPNKA010000001.1"/>
</dbReference>
<sequence>MRIKALTLCLGLGAGVALSGCATMKQQPVVEQMYEYTYARPLEEIWPEVRRFVVEEGYPLQESPGQYVLLSDWVTSFGESRVASAGERIFVRGLQLNRANTQVLIYRQSRMTGLKGRPSHRERNNASSLMVLTADEVNPLDGSMGAGYDMGTPRAQNRVFTRDVELEWKLLKRLDPQEAQRLEASVLSGTSP</sequence>
<keyword evidence="3" id="KW-1185">Reference proteome</keyword>
<evidence type="ECO:0000313" key="3">
    <source>
        <dbReference type="Proteomes" id="UP001207654"/>
    </source>
</evidence>
<dbReference type="PROSITE" id="PS51257">
    <property type="entry name" value="PROKAR_LIPOPROTEIN"/>
    <property type="match status" value="1"/>
</dbReference>
<feature type="chain" id="PRO_5047057422" description="Lipoprotein" evidence="1">
    <location>
        <begin position="20"/>
        <end position="192"/>
    </location>
</feature>
<gene>
    <name evidence="2" type="ORF">OV287_02150</name>
</gene>
<protein>
    <recommendedName>
        <fullName evidence="4">Lipoprotein</fullName>
    </recommendedName>
</protein>
<organism evidence="2 3">
    <name type="scientific">Archangium lansingense</name>
    <dbReference type="NCBI Taxonomy" id="2995310"/>
    <lineage>
        <taxon>Bacteria</taxon>
        <taxon>Pseudomonadati</taxon>
        <taxon>Myxococcota</taxon>
        <taxon>Myxococcia</taxon>
        <taxon>Myxococcales</taxon>
        <taxon>Cystobacterineae</taxon>
        <taxon>Archangiaceae</taxon>
        <taxon>Archangium</taxon>
    </lineage>
</organism>
<feature type="signal peptide" evidence="1">
    <location>
        <begin position="1"/>
        <end position="19"/>
    </location>
</feature>
<proteinExistence type="predicted"/>
<comment type="caution">
    <text evidence="2">The sequence shown here is derived from an EMBL/GenBank/DDBJ whole genome shotgun (WGS) entry which is preliminary data.</text>
</comment>
<evidence type="ECO:0008006" key="4">
    <source>
        <dbReference type="Google" id="ProtNLM"/>
    </source>
</evidence>
<reference evidence="2 3" key="1">
    <citation type="submission" date="2022-11" db="EMBL/GenBank/DDBJ databases">
        <title>Minimal conservation of predation-associated metabolite biosynthetic gene clusters underscores biosynthetic potential of Myxococcota including descriptions for ten novel species: Archangium lansinium sp. nov., Myxococcus landrumus sp. nov., Nannocystis bai.</title>
        <authorList>
            <person name="Ahearne A."/>
            <person name="Stevens C."/>
            <person name="Phillips K."/>
        </authorList>
    </citation>
    <scope>NUCLEOTIDE SEQUENCE [LARGE SCALE GENOMIC DNA]</scope>
    <source>
        <strain evidence="2 3">MIWBW</strain>
    </source>
</reference>
<keyword evidence="1" id="KW-0732">Signal</keyword>
<evidence type="ECO:0000313" key="2">
    <source>
        <dbReference type="EMBL" id="MCY1073273.1"/>
    </source>
</evidence>
<dbReference type="EMBL" id="JAPNKA010000001">
    <property type="protein sequence ID" value="MCY1073273.1"/>
    <property type="molecule type" value="Genomic_DNA"/>
</dbReference>